<dbReference type="Proteomes" id="UP000366872">
    <property type="component" value="Unassembled WGS sequence"/>
</dbReference>
<evidence type="ECO:0000313" key="2">
    <source>
        <dbReference type="Proteomes" id="UP000366872"/>
    </source>
</evidence>
<dbReference type="AlphaFoldDB" id="A0A6C2UCP9"/>
<sequence length="597" mass="63329">MKRRPLILFSLLALVFTLGLVGCSRTIDDVAKWKAKGNIEKLIKALADPKTEVRQSAAEALGELKAEPAIDALAALFNDPEEGVVLAAVDALAAIGTEATTSPMIAALKLDQTQARNTAAVTLGKLKATGAVEPLCEALDDSEESVRNAAAVSLGQIGDEAASKALVKKLSSGSDELRLNCAQSLASTGGEVAADGLVGALADSSGAVRKAAVKSLVEIGTISTPYALEGLKNDQEQVRSGSIAVIKGLKAIPLTGAHAIWYSLAKISVDNTDTIDPATVEKLIKMTGETDTMLEACAHSVADFREHASRALEAIGESCTADAVKAAEATAGADGEAWFKNRSAWKGAPSWRLDLWGALTAMNPDFDLDGAKVAHMQAQGRPAFTVIVAPEFKPTREYIPLLISLLGDTTKPPPEQPDYDADGVPVVKKAIDRFRGEANQQMAMNKLNAAGDTAIYPLLAAIEDEDELIAGHAAEILGELGEKRALGPVIRVVTQKLAAGEQLTTSPFYNALQKLDDPSGEPLLLKIRPNPDRAMHVFERLNPGTRAMSADTKDDTGHYSQPIAFDIGYIVDGRVDREEIKFMKDGSGDWKPIPKDR</sequence>
<dbReference type="PANTHER" id="PTHR12697">
    <property type="entry name" value="PBS LYASE HEAT-LIKE PROTEIN"/>
    <property type="match status" value="1"/>
</dbReference>
<dbReference type="Gene3D" id="1.25.10.10">
    <property type="entry name" value="Leucine-rich Repeat Variant"/>
    <property type="match status" value="4"/>
</dbReference>
<proteinExistence type="predicted"/>
<dbReference type="SMART" id="SM00567">
    <property type="entry name" value="EZ_HEAT"/>
    <property type="match status" value="8"/>
</dbReference>
<dbReference type="RefSeq" id="WP_168442744.1">
    <property type="nucleotide sequence ID" value="NZ_CAAHFG010000005.1"/>
</dbReference>
<evidence type="ECO:0000313" key="1">
    <source>
        <dbReference type="EMBL" id="VGO17885.1"/>
    </source>
</evidence>
<evidence type="ECO:0008006" key="3">
    <source>
        <dbReference type="Google" id="ProtNLM"/>
    </source>
</evidence>
<dbReference type="InterPro" id="IPR016024">
    <property type="entry name" value="ARM-type_fold"/>
</dbReference>
<dbReference type="Pfam" id="PF13646">
    <property type="entry name" value="HEAT_2"/>
    <property type="match status" value="2"/>
</dbReference>
<dbReference type="GO" id="GO:0016491">
    <property type="term" value="F:oxidoreductase activity"/>
    <property type="evidence" value="ECO:0007669"/>
    <property type="project" value="TreeGrafter"/>
</dbReference>
<name>A0A6C2UCP9_PONDE</name>
<dbReference type="InterPro" id="IPR011989">
    <property type="entry name" value="ARM-like"/>
</dbReference>
<reference evidence="1 2" key="1">
    <citation type="submission" date="2019-04" db="EMBL/GenBank/DDBJ databases">
        <authorList>
            <person name="Van Vliet M D."/>
        </authorList>
    </citation>
    <scope>NUCLEOTIDE SEQUENCE [LARGE SCALE GENOMIC DNA]</scope>
    <source>
        <strain evidence="1 2">F1</strain>
    </source>
</reference>
<dbReference type="InterPro" id="IPR004155">
    <property type="entry name" value="PBS_lyase_HEAT"/>
</dbReference>
<dbReference type="SUPFAM" id="SSF48371">
    <property type="entry name" value="ARM repeat"/>
    <property type="match status" value="2"/>
</dbReference>
<dbReference type="PANTHER" id="PTHR12697:SF38">
    <property type="entry name" value="PBS LYASE HEAT DOMAIN PROTEIN REPEAT-CONTAINING PROTEIN"/>
    <property type="match status" value="1"/>
</dbReference>
<dbReference type="PROSITE" id="PS51257">
    <property type="entry name" value="PROKAR_LIPOPROTEIN"/>
    <property type="match status" value="1"/>
</dbReference>
<keyword evidence="2" id="KW-1185">Reference proteome</keyword>
<organism evidence="1 2">
    <name type="scientific">Pontiella desulfatans</name>
    <dbReference type="NCBI Taxonomy" id="2750659"/>
    <lineage>
        <taxon>Bacteria</taxon>
        <taxon>Pseudomonadati</taxon>
        <taxon>Kiritimatiellota</taxon>
        <taxon>Kiritimatiellia</taxon>
        <taxon>Kiritimatiellales</taxon>
        <taxon>Pontiellaceae</taxon>
        <taxon>Pontiella</taxon>
    </lineage>
</organism>
<accession>A0A6C2UCP9</accession>
<protein>
    <recommendedName>
        <fullName evidence="3">HEAT repeat domain-containing protein</fullName>
    </recommendedName>
</protein>
<gene>
    <name evidence="1" type="ORF">PDESU_06487</name>
</gene>
<dbReference type="EMBL" id="CAAHFG010000005">
    <property type="protein sequence ID" value="VGO17885.1"/>
    <property type="molecule type" value="Genomic_DNA"/>
</dbReference>